<feature type="compositionally biased region" description="Polar residues" evidence="1">
    <location>
        <begin position="25"/>
        <end position="35"/>
    </location>
</feature>
<feature type="region of interest" description="Disordered" evidence="1">
    <location>
        <begin position="128"/>
        <end position="162"/>
    </location>
</feature>
<gene>
    <name evidence="2" type="ORF">g.1769</name>
</gene>
<sequence>MKPIPGPLQSNEEKTISGSRCDISVTPTRIIPQSDSSKESASSEAKCFHKETGPELYHRHMKTEKTNLRDYTGRSVQTTGFIHPDSDPGSTEPKAKRVCKETGLKRERFRSYSKTGKTYSRNKIFISERFMHQPGSSSDSDSSGTDKTVQKKNKTTYECNIS</sequence>
<proteinExistence type="predicted"/>
<accession>A0A1B6DXP9</accession>
<name>A0A1B6DXP9_9HEMI</name>
<evidence type="ECO:0000256" key="1">
    <source>
        <dbReference type="SAM" id="MobiDB-lite"/>
    </source>
</evidence>
<feature type="compositionally biased region" description="Basic and acidic residues" evidence="1">
    <location>
        <begin position="46"/>
        <end position="72"/>
    </location>
</feature>
<feature type="region of interest" description="Disordered" evidence="1">
    <location>
        <begin position="1"/>
        <end position="99"/>
    </location>
</feature>
<dbReference type="EMBL" id="GEDC01006845">
    <property type="protein sequence ID" value="JAS30453.1"/>
    <property type="molecule type" value="Transcribed_RNA"/>
</dbReference>
<protein>
    <submittedName>
        <fullName evidence="2">Uncharacterized protein</fullName>
    </submittedName>
</protein>
<evidence type="ECO:0000313" key="2">
    <source>
        <dbReference type="EMBL" id="JAS30453.1"/>
    </source>
</evidence>
<dbReference type="AlphaFoldDB" id="A0A1B6DXP9"/>
<organism evidence="2">
    <name type="scientific">Clastoptera arizonana</name>
    <name type="common">Arizona spittle bug</name>
    <dbReference type="NCBI Taxonomy" id="38151"/>
    <lineage>
        <taxon>Eukaryota</taxon>
        <taxon>Metazoa</taxon>
        <taxon>Ecdysozoa</taxon>
        <taxon>Arthropoda</taxon>
        <taxon>Hexapoda</taxon>
        <taxon>Insecta</taxon>
        <taxon>Pterygota</taxon>
        <taxon>Neoptera</taxon>
        <taxon>Paraneoptera</taxon>
        <taxon>Hemiptera</taxon>
        <taxon>Auchenorrhyncha</taxon>
        <taxon>Cercopoidea</taxon>
        <taxon>Clastopteridae</taxon>
        <taxon>Clastoptera</taxon>
    </lineage>
</organism>
<reference evidence="2" key="1">
    <citation type="submission" date="2015-12" db="EMBL/GenBank/DDBJ databases">
        <title>De novo transcriptome assembly of four potential Pierce s Disease insect vectors from Arizona vineyards.</title>
        <authorList>
            <person name="Tassone E.E."/>
        </authorList>
    </citation>
    <scope>NUCLEOTIDE SEQUENCE</scope>
</reference>